<reference evidence="1 2" key="1">
    <citation type="journal article" date="2011" name="Genome Biol.">
        <title>Genome sequence of the insect pathogenic fungus Cordyceps militaris, a valued traditional Chinese medicine.</title>
        <authorList>
            <person name="Zheng P."/>
            <person name="Xia Y."/>
            <person name="Xiao G."/>
            <person name="Xiong C."/>
            <person name="Hu X."/>
            <person name="Zhang S."/>
            <person name="Zheng H."/>
            <person name="Huang Y."/>
            <person name="Zhou Y."/>
            <person name="Wang S."/>
            <person name="Zhao G.P."/>
            <person name="Liu X."/>
            <person name="St Leger R.J."/>
            <person name="Wang C."/>
        </authorList>
    </citation>
    <scope>NUCLEOTIDE SEQUENCE [LARGE SCALE GENOMIC DNA]</scope>
    <source>
        <strain evidence="1 2">CM01</strain>
    </source>
</reference>
<keyword evidence="2" id="KW-1185">Reference proteome</keyword>
<dbReference type="EMBL" id="JH126405">
    <property type="protein sequence ID" value="EGX88697.1"/>
    <property type="molecule type" value="Genomic_DNA"/>
</dbReference>
<protein>
    <submittedName>
        <fullName evidence="1">Uncharacterized protein</fullName>
    </submittedName>
</protein>
<name>G3JS51_CORMM</name>
<dbReference type="KEGG" id="cmt:CCM_08743"/>
<sequence length="56" mass="5961">MAPDEPESRPFALTISSTTPAAVAKQSIPSLASLSTLLLSPQTCVLLLHQQSKKQK</sequence>
<evidence type="ECO:0000313" key="2">
    <source>
        <dbReference type="Proteomes" id="UP000001610"/>
    </source>
</evidence>
<proteinExistence type="predicted"/>
<dbReference type="InParanoid" id="G3JS51"/>
<accession>G3JS51</accession>
<dbReference type="HOGENOM" id="CLU_3014088_0_0_1"/>
<dbReference type="VEuPathDB" id="FungiDB:CCM_08743"/>
<dbReference type="AlphaFoldDB" id="G3JS51"/>
<evidence type="ECO:0000313" key="1">
    <source>
        <dbReference type="EMBL" id="EGX88697.1"/>
    </source>
</evidence>
<dbReference type="Proteomes" id="UP000001610">
    <property type="component" value="Unassembled WGS sequence"/>
</dbReference>
<organism evidence="1 2">
    <name type="scientific">Cordyceps militaris (strain CM01)</name>
    <name type="common">Caterpillar fungus</name>
    <dbReference type="NCBI Taxonomy" id="983644"/>
    <lineage>
        <taxon>Eukaryota</taxon>
        <taxon>Fungi</taxon>
        <taxon>Dikarya</taxon>
        <taxon>Ascomycota</taxon>
        <taxon>Pezizomycotina</taxon>
        <taxon>Sordariomycetes</taxon>
        <taxon>Hypocreomycetidae</taxon>
        <taxon>Hypocreales</taxon>
        <taxon>Cordycipitaceae</taxon>
        <taxon>Cordyceps</taxon>
    </lineage>
</organism>
<dbReference type="RefSeq" id="XP_006673942.1">
    <property type="nucleotide sequence ID" value="XM_006673879.1"/>
</dbReference>
<dbReference type="GeneID" id="18170748"/>
<gene>
    <name evidence="1" type="ORF">CCM_08743</name>
</gene>